<evidence type="ECO:0000256" key="1">
    <source>
        <dbReference type="SAM" id="MobiDB-lite"/>
    </source>
</evidence>
<dbReference type="Gene3D" id="1.20.120.450">
    <property type="entry name" value="dinb family like domain"/>
    <property type="match status" value="1"/>
</dbReference>
<keyword evidence="3" id="KW-1185">Reference proteome</keyword>
<dbReference type="InterPro" id="IPR034660">
    <property type="entry name" value="DinB/YfiT-like"/>
</dbReference>
<name>A0A7Z0CZ23_9MICO</name>
<comment type="caution">
    <text evidence="2">The sequence shown here is derived from an EMBL/GenBank/DDBJ whole genome shotgun (WGS) entry which is preliminary data.</text>
</comment>
<gene>
    <name evidence="2" type="ORF">BJY26_000135</name>
</gene>
<evidence type="ECO:0000313" key="2">
    <source>
        <dbReference type="EMBL" id="NYI65829.1"/>
    </source>
</evidence>
<accession>A0A7Z0CZ23</accession>
<proteinExistence type="predicted"/>
<organism evidence="2 3">
    <name type="scientific">Spelaeicoccus albus</name>
    <dbReference type="NCBI Taxonomy" id="1280376"/>
    <lineage>
        <taxon>Bacteria</taxon>
        <taxon>Bacillati</taxon>
        <taxon>Actinomycetota</taxon>
        <taxon>Actinomycetes</taxon>
        <taxon>Micrococcales</taxon>
        <taxon>Brevibacteriaceae</taxon>
        <taxon>Spelaeicoccus</taxon>
    </lineage>
</organism>
<evidence type="ECO:0000313" key="3">
    <source>
        <dbReference type="Proteomes" id="UP000539111"/>
    </source>
</evidence>
<sequence>MAETRIDDQGRAEPPTQGDEWETLSGFLDFQRATFEWKTAGLESEQLGRAVASSTMTLGGMMKHLASVEDHWFGNSLWNEPEREPWASVDWAEEPDWDWHSAADDSPEELRRLWAGSVDRARDAAARAYADKGLARVADEKRADGFAPSLRWILTHMVEEYARHNGHADLIRESLDGRTGE</sequence>
<dbReference type="Pfam" id="PF04978">
    <property type="entry name" value="MST"/>
    <property type="match status" value="1"/>
</dbReference>
<dbReference type="EMBL" id="JACBZP010000001">
    <property type="protein sequence ID" value="NYI65829.1"/>
    <property type="molecule type" value="Genomic_DNA"/>
</dbReference>
<dbReference type="Proteomes" id="UP000539111">
    <property type="component" value="Unassembled WGS sequence"/>
</dbReference>
<dbReference type="RefSeq" id="WP_218852195.1">
    <property type="nucleotide sequence ID" value="NZ_JACBZP010000001.1"/>
</dbReference>
<feature type="compositionally biased region" description="Basic and acidic residues" evidence="1">
    <location>
        <begin position="1"/>
        <end position="11"/>
    </location>
</feature>
<dbReference type="InterPro" id="IPR007061">
    <property type="entry name" value="MST-like"/>
</dbReference>
<reference evidence="2 3" key="1">
    <citation type="submission" date="2020-07" db="EMBL/GenBank/DDBJ databases">
        <title>Sequencing the genomes of 1000 actinobacteria strains.</title>
        <authorList>
            <person name="Klenk H.-P."/>
        </authorList>
    </citation>
    <scope>NUCLEOTIDE SEQUENCE [LARGE SCALE GENOMIC DNA]</scope>
    <source>
        <strain evidence="2 3">DSM 26341</strain>
    </source>
</reference>
<dbReference type="SUPFAM" id="SSF109854">
    <property type="entry name" value="DinB/YfiT-like putative metalloenzymes"/>
    <property type="match status" value="1"/>
</dbReference>
<dbReference type="AlphaFoldDB" id="A0A7Z0CZ23"/>
<feature type="region of interest" description="Disordered" evidence="1">
    <location>
        <begin position="1"/>
        <end position="21"/>
    </location>
</feature>
<protein>
    <submittedName>
        <fullName evidence="2">Putative damage-inducible protein DinB</fullName>
    </submittedName>
</protein>